<dbReference type="EMBL" id="RXMA01000003">
    <property type="protein sequence ID" value="RTR23026.1"/>
    <property type="molecule type" value="Genomic_DNA"/>
</dbReference>
<proteinExistence type="predicted"/>
<evidence type="ECO:0000313" key="2">
    <source>
        <dbReference type="Proteomes" id="UP000277007"/>
    </source>
</evidence>
<reference evidence="1 2" key="1">
    <citation type="submission" date="2018-12" db="EMBL/GenBank/DDBJ databases">
        <authorList>
            <person name="Yang Y."/>
        </authorList>
    </citation>
    <scope>NUCLEOTIDE SEQUENCE [LARGE SCALE GENOMIC DNA]</scope>
    <source>
        <strain evidence="1 2">L-25-5w-1</strain>
    </source>
</reference>
<dbReference type="InterPro" id="IPR007375">
    <property type="entry name" value="SoxG"/>
</dbReference>
<accession>A0A431VKZ7</accession>
<dbReference type="AlphaFoldDB" id="A0A431VKZ7"/>
<keyword evidence="2" id="KW-1185">Reference proteome</keyword>
<dbReference type="Gene3D" id="3.30.1360.120">
    <property type="entry name" value="Probable tRNA modification gtpase trme, domain 1"/>
    <property type="match status" value="1"/>
</dbReference>
<dbReference type="RefSeq" id="WP_126612908.1">
    <property type="nucleotide sequence ID" value="NZ_JBHUCY010000004.1"/>
</dbReference>
<sequence>MVPHAPASLLVRNGALSVRLADEVARFSLRLAPADTGQAAAAFGGPLPARIGAMSQSNGRTALQLGPDEWQILAPPGDVDALSAAFAALPVPHSLVDISHREVGIVVEGAAATLALRSAIAFDLEAMAVGTGCRTLFDKAQILLIREAADRFRIEVWRSFADHVWGLLRAASREIDLDL</sequence>
<comment type="caution">
    <text evidence="1">The sequence shown here is derived from an EMBL/GenBank/DDBJ whole genome shotgun (WGS) entry which is preliminary data.</text>
</comment>
<protein>
    <submittedName>
        <fullName evidence="1">Sarcosine oxidase</fullName>
    </submittedName>
</protein>
<evidence type="ECO:0000313" key="1">
    <source>
        <dbReference type="EMBL" id="RTR23026.1"/>
    </source>
</evidence>
<dbReference type="InterPro" id="IPR027266">
    <property type="entry name" value="TrmE/GcvT-like"/>
</dbReference>
<name>A0A431VKZ7_9PROT</name>
<dbReference type="Pfam" id="PF04268">
    <property type="entry name" value="SoxG"/>
    <property type="match status" value="1"/>
</dbReference>
<organism evidence="1 2">
    <name type="scientific">Azospirillum griseum</name>
    <dbReference type="NCBI Taxonomy" id="2496639"/>
    <lineage>
        <taxon>Bacteria</taxon>
        <taxon>Pseudomonadati</taxon>
        <taxon>Pseudomonadota</taxon>
        <taxon>Alphaproteobacteria</taxon>
        <taxon>Rhodospirillales</taxon>
        <taxon>Azospirillaceae</taxon>
        <taxon>Azospirillum</taxon>
    </lineage>
</organism>
<dbReference type="OrthoDB" id="9814782at2"/>
<dbReference type="SUPFAM" id="SSF103025">
    <property type="entry name" value="Folate-binding domain"/>
    <property type="match status" value="1"/>
</dbReference>
<dbReference type="Gene3D" id="3.30.70.1520">
    <property type="entry name" value="Heterotetrameric sarcosine oxidase"/>
    <property type="match status" value="1"/>
</dbReference>
<dbReference type="Proteomes" id="UP000277007">
    <property type="component" value="Unassembled WGS sequence"/>
</dbReference>
<gene>
    <name evidence="1" type="ORF">EJ903_05515</name>
</gene>